<evidence type="ECO:0000259" key="2">
    <source>
        <dbReference type="Pfam" id="PF02470"/>
    </source>
</evidence>
<dbReference type="PANTHER" id="PTHR33371:SF17">
    <property type="entry name" value="MCE-FAMILY PROTEIN MCE1B"/>
    <property type="match status" value="1"/>
</dbReference>
<sequence>MTSAKRALVYLVVFAIVAIGGGIFVSNGIIRPVANAAAEYTADFTNVAGLRVGNDVRRLGTRVGKVTAVDLYREPNADTTTARVTFTLTKGEDVFGDTRLAIRYLNLTGVRYLDLQQKARAGAPVKSGATIGLGSTTPSFDITQVFHGLAPVFQVMKADDVNRFAEGMLKLVEGDGSGFAQTIDSLNKVLSLVDDQHEVVNTLVDNLKTLSSAVSGGAQYIQPVIVYLSRLGNVVAAKSADLRNYADSTGAVIISIDNLFAAMGFDKNDSPGFNDLVRQFLPIGEAAIGILAVTPGLLAAVNSVLPPVGNTAALKCSKGQAAVPDNLKLFLRGSQVTLCRR</sequence>
<dbReference type="PANTHER" id="PTHR33371">
    <property type="entry name" value="INTERMEMBRANE PHOSPHOLIPID TRANSPORT SYSTEM BINDING PROTEIN MLAD-RELATED"/>
    <property type="match status" value="1"/>
</dbReference>
<organism evidence="4 5">
    <name type="scientific">Gordonia defluvii</name>
    <dbReference type="NCBI Taxonomy" id="283718"/>
    <lineage>
        <taxon>Bacteria</taxon>
        <taxon>Bacillati</taxon>
        <taxon>Actinomycetota</taxon>
        <taxon>Actinomycetes</taxon>
        <taxon>Mycobacteriales</taxon>
        <taxon>Gordoniaceae</taxon>
        <taxon>Gordonia</taxon>
    </lineage>
</organism>
<evidence type="ECO:0000256" key="1">
    <source>
        <dbReference type="SAM" id="Phobius"/>
    </source>
</evidence>
<keyword evidence="5" id="KW-1185">Reference proteome</keyword>
<keyword evidence="1" id="KW-0472">Membrane</keyword>
<dbReference type="Pfam" id="PF02470">
    <property type="entry name" value="MlaD"/>
    <property type="match status" value="1"/>
</dbReference>
<feature type="domain" description="Mammalian cell entry C-terminal" evidence="3">
    <location>
        <begin position="123"/>
        <end position="248"/>
    </location>
</feature>
<evidence type="ECO:0000259" key="3">
    <source>
        <dbReference type="Pfam" id="PF11887"/>
    </source>
</evidence>
<name>A0ABP6LQ69_9ACTN</name>
<gene>
    <name evidence="4" type="ORF">GCM10010528_30220</name>
</gene>
<feature type="transmembrane region" description="Helical" evidence="1">
    <location>
        <begin position="7"/>
        <end position="25"/>
    </location>
</feature>
<keyword evidence="1" id="KW-0812">Transmembrane</keyword>
<comment type="caution">
    <text evidence="4">The sequence shown here is derived from an EMBL/GenBank/DDBJ whole genome shotgun (WGS) entry which is preliminary data.</text>
</comment>
<evidence type="ECO:0000313" key="4">
    <source>
        <dbReference type="EMBL" id="GAA3049006.1"/>
    </source>
</evidence>
<dbReference type="Pfam" id="PF11887">
    <property type="entry name" value="Mce4_CUP1"/>
    <property type="match status" value="1"/>
</dbReference>
<proteinExistence type="predicted"/>
<dbReference type="EMBL" id="BAAAVS010000060">
    <property type="protein sequence ID" value="GAA3049006.1"/>
    <property type="molecule type" value="Genomic_DNA"/>
</dbReference>
<dbReference type="InterPro" id="IPR024516">
    <property type="entry name" value="Mce_C"/>
</dbReference>
<dbReference type="Proteomes" id="UP001501035">
    <property type="component" value="Unassembled WGS sequence"/>
</dbReference>
<keyword evidence="1" id="KW-1133">Transmembrane helix</keyword>
<accession>A0ABP6LQ69</accession>
<feature type="domain" description="Mce/MlaD" evidence="2">
    <location>
        <begin position="39"/>
        <end position="117"/>
    </location>
</feature>
<reference evidence="5" key="1">
    <citation type="journal article" date="2019" name="Int. J. Syst. Evol. Microbiol.">
        <title>The Global Catalogue of Microorganisms (GCM) 10K type strain sequencing project: providing services to taxonomists for standard genome sequencing and annotation.</title>
        <authorList>
            <consortium name="The Broad Institute Genomics Platform"/>
            <consortium name="The Broad Institute Genome Sequencing Center for Infectious Disease"/>
            <person name="Wu L."/>
            <person name="Ma J."/>
        </authorList>
    </citation>
    <scope>NUCLEOTIDE SEQUENCE [LARGE SCALE GENOMIC DNA]</scope>
    <source>
        <strain evidence="5">JCM 14234</strain>
    </source>
</reference>
<dbReference type="RefSeq" id="WP_290706379.1">
    <property type="nucleotide sequence ID" value="NZ_BAAAVS010000060.1"/>
</dbReference>
<protein>
    <submittedName>
        <fullName evidence="4">MCE family protein</fullName>
    </submittedName>
</protein>
<dbReference type="InterPro" id="IPR052336">
    <property type="entry name" value="MlaD_Phospholipid_Transporter"/>
</dbReference>
<dbReference type="InterPro" id="IPR003399">
    <property type="entry name" value="Mce/MlaD"/>
</dbReference>
<evidence type="ECO:0000313" key="5">
    <source>
        <dbReference type="Proteomes" id="UP001501035"/>
    </source>
</evidence>